<accession>A0A135T5A0</accession>
<gene>
    <name evidence="1" type="ORF">CNYM01_04761</name>
</gene>
<keyword evidence="2" id="KW-1185">Reference proteome</keyword>
<dbReference type="Proteomes" id="UP000070054">
    <property type="component" value="Unassembled WGS sequence"/>
</dbReference>
<evidence type="ECO:0000313" key="2">
    <source>
        <dbReference type="Proteomes" id="UP000070054"/>
    </source>
</evidence>
<protein>
    <submittedName>
        <fullName evidence="1">Uncharacterized protein</fullName>
    </submittedName>
</protein>
<organism evidence="1 2">
    <name type="scientific">Colletotrichum nymphaeae SA-01</name>
    <dbReference type="NCBI Taxonomy" id="1460502"/>
    <lineage>
        <taxon>Eukaryota</taxon>
        <taxon>Fungi</taxon>
        <taxon>Dikarya</taxon>
        <taxon>Ascomycota</taxon>
        <taxon>Pezizomycotina</taxon>
        <taxon>Sordariomycetes</taxon>
        <taxon>Hypocreomycetidae</taxon>
        <taxon>Glomerellales</taxon>
        <taxon>Glomerellaceae</taxon>
        <taxon>Colletotrichum</taxon>
        <taxon>Colletotrichum acutatum species complex</taxon>
    </lineage>
</organism>
<sequence>MTTIKIGLGRDKISAPNLIDIFRLMEKGDRNLDHRHVDLTAAESRTKKTTDYIRGGVKIFMRLRDAVTEPLEEEHPYIVAIVVSGVVQAVVSPWVLQALGSGQLGPVAGEFFSRPPLRILYLKVNSDAVPTQGSFAAGLQAPIGAAVATASLFSILQWVGMT</sequence>
<dbReference type="EMBL" id="JEMN01001238">
    <property type="protein sequence ID" value="KXH43303.1"/>
    <property type="molecule type" value="Genomic_DNA"/>
</dbReference>
<reference evidence="1 2" key="1">
    <citation type="submission" date="2014-02" db="EMBL/GenBank/DDBJ databases">
        <title>The genome sequence of Colletotrichum nymphaeae SA-01.</title>
        <authorList>
            <person name="Baroncelli R."/>
            <person name="Thon M.R."/>
        </authorList>
    </citation>
    <scope>NUCLEOTIDE SEQUENCE [LARGE SCALE GENOMIC DNA]</scope>
    <source>
        <strain evidence="1 2">SA-01</strain>
    </source>
</reference>
<dbReference type="AlphaFoldDB" id="A0A135T5A0"/>
<proteinExistence type="predicted"/>
<comment type="caution">
    <text evidence="1">The sequence shown here is derived from an EMBL/GenBank/DDBJ whole genome shotgun (WGS) entry which is preliminary data.</text>
</comment>
<name>A0A135T5A0_9PEZI</name>
<evidence type="ECO:0000313" key="1">
    <source>
        <dbReference type="EMBL" id="KXH43303.1"/>
    </source>
</evidence>